<organism evidence="5 6">
    <name type="scientific">Nonomuraea insulae</name>
    <dbReference type="NCBI Taxonomy" id="1616787"/>
    <lineage>
        <taxon>Bacteria</taxon>
        <taxon>Bacillati</taxon>
        <taxon>Actinomycetota</taxon>
        <taxon>Actinomycetes</taxon>
        <taxon>Streptosporangiales</taxon>
        <taxon>Streptosporangiaceae</taxon>
        <taxon>Nonomuraea</taxon>
    </lineage>
</organism>
<feature type="domain" description="HTH arsR-type" evidence="4">
    <location>
        <begin position="254"/>
        <end position="329"/>
    </location>
</feature>
<dbReference type="RefSeq" id="WP_379512838.1">
    <property type="nucleotide sequence ID" value="NZ_JBHSPA010000008.1"/>
</dbReference>
<proteinExistence type="predicted"/>
<dbReference type="PANTHER" id="PTHR43132">
    <property type="entry name" value="ARSENICAL RESISTANCE OPERON REPRESSOR ARSR-RELATED"/>
    <property type="match status" value="1"/>
</dbReference>
<gene>
    <name evidence="5" type="ORF">ACFPZ3_05500</name>
</gene>
<dbReference type="InterPro" id="IPR045981">
    <property type="entry name" value="DUF5937"/>
</dbReference>
<evidence type="ECO:0000256" key="1">
    <source>
        <dbReference type="ARBA" id="ARBA00023015"/>
    </source>
</evidence>
<sequence>MKTRLSFSVNDLAETRFAISPMWEVVTSFRALAAAEVPGPHRGWAAQVRPRLAAAGLDRGWLADMIPPIGHLPDFLNPTSPTASPGLSDELAAVEATDPEQVRRDLDHLAAEREGRLSLRLRNLHRTPWVYLPRIVTEIEDYWRLAIAPYWARIRSLLEADLFHRGRQVAEHGTAQALDELHPTVRWANGSLHLVERHCAITRIETGAGLLLVPSVFAWPRVLTRSIVSEPPQLAYPARGIGTLWQRRTHAHMESLAAVIGRSRALLLAELDAPASTTELAHRSGLSAAGVSQHLTALRAAGLTSTHRAGRSVLYARTGLAEALLLGDAVVDAGSDR</sequence>
<dbReference type="InterPro" id="IPR051011">
    <property type="entry name" value="Metal_resp_trans_reg"/>
</dbReference>
<accession>A0ABW1CEP7</accession>
<name>A0ABW1CEP7_9ACTN</name>
<dbReference type="InterPro" id="IPR036388">
    <property type="entry name" value="WH-like_DNA-bd_sf"/>
</dbReference>
<comment type="caution">
    <text evidence="5">The sequence shown here is derived from an EMBL/GenBank/DDBJ whole genome shotgun (WGS) entry which is preliminary data.</text>
</comment>
<dbReference type="InterPro" id="IPR011991">
    <property type="entry name" value="ArsR-like_HTH"/>
</dbReference>
<dbReference type="InterPro" id="IPR036390">
    <property type="entry name" value="WH_DNA-bd_sf"/>
</dbReference>
<dbReference type="Proteomes" id="UP001596058">
    <property type="component" value="Unassembled WGS sequence"/>
</dbReference>
<reference evidence="6" key="1">
    <citation type="journal article" date="2019" name="Int. J. Syst. Evol. Microbiol.">
        <title>The Global Catalogue of Microorganisms (GCM) 10K type strain sequencing project: providing services to taxonomists for standard genome sequencing and annotation.</title>
        <authorList>
            <consortium name="The Broad Institute Genomics Platform"/>
            <consortium name="The Broad Institute Genome Sequencing Center for Infectious Disease"/>
            <person name="Wu L."/>
            <person name="Ma J."/>
        </authorList>
    </citation>
    <scope>NUCLEOTIDE SEQUENCE [LARGE SCALE GENOMIC DNA]</scope>
    <source>
        <strain evidence="6">CCUG 53903</strain>
    </source>
</reference>
<keyword evidence="3" id="KW-0804">Transcription</keyword>
<keyword evidence="6" id="KW-1185">Reference proteome</keyword>
<keyword evidence="2" id="KW-0238">DNA-binding</keyword>
<dbReference type="Pfam" id="PF19361">
    <property type="entry name" value="DUF5937"/>
    <property type="match status" value="1"/>
</dbReference>
<dbReference type="InterPro" id="IPR001845">
    <property type="entry name" value="HTH_ArsR_DNA-bd_dom"/>
</dbReference>
<dbReference type="CDD" id="cd00090">
    <property type="entry name" value="HTH_ARSR"/>
    <property type="match status" value="1"/>
</dbReference>
<dbReference type="PANTHER" id="PTHR43132:SF8">
    <property type="entry name" value="HTH-TYPE TRANSCRIPTIONAL REGULATOR KMTR"/>
    <property type="match status" value="1"/>
</dbReference>
<evidence type="ECO:0000256" key="3">
    <source>
        <dbReference type="ARBA" id="ARBA00023163"/>
    </source>
</evidence>
<protein>
    <submittedName>
        <fullName evidence="5">DUF5937 family protein</fullName>
    </submittedName>
</protein>
<dbReference type="SMART" id="SM00418">
    <property type="entry name" value="HTH_ARSR"/>
    <property type="match status" value="1"/>
</dbReference>
<dbReference type="EMBL" id="JBHSPA010000008">
    <property type="protein sequence ID" value="MFC5823300.1"/>
    <property type="molecule type" value="Genomic_DNA"/>
</dbReference>
<evidence type="ECO:0000313" key="6">
    <source>
        <dbReference type="Proteomes" id="UP001596058"/>
    </source>
</evidence>
<keyword evidence="1" id="KW-0805">Transcription regulation</keyword>
<evidence type="ECO:0000256" key="2">
    <source>
        <dbReference type="ARBA" id="ARBA00023125"/>
    </source>
</evidence>
<evidence type="ECO:0000313" key="5">
    <source>
        <dbReference type="EMBL" id="MFC5823300.1"/>
    </source>
</evidence>
<dbReference type="SUPFAM" id="SSF46785">
    <property type="entry name" value="Winged helix' DNA-binding domain"/>
    <property type="match status" value="1"/>
</dbReference>
<evidence type="ECO:0000259" key="4">
    <source>
        <dbReference type="SMART" id="SM00418"/>
    </source>
</evidence>
<dbReference type="Gene3D" id="1.10.10.10">
    <property type="entry name" value="Winged helix-like DNA-binding domain superfamily/Winged helix DNA-binding domain"/>
    <property type="match status" value="1"/>
</dbReference>